<feature type="transmembrane region" description="Helical" evidence="1">
    <location>
        <begin position="100"/>
        <end position="121"/>
    </location>
</feature>
<sequence>MTSRADGSASTTRRLWPLLADLVCVVALALGGKSSHEASASEWIVLTIAWPFAAAALLAHVGLAVARRPARPVWPEGAVVVAVTYALGMVLRAASGRGLAPGFLVVAALFLVLTMLGWRVVARLVSARR</sequence>
<dbReference type="RefSeq" id="WP_343910350.1">
    <property type="nucleotide sequence ID" value="NZ_BAAAJE010000029.1"/>
</dbReference>
<evidence type="ECO:0008006" key="4">
    <source>
        <dbReference type="Google" id="ProtNLM"/>
    </source>
</evidence>
<keyword evidence="1" id="KW-0472">Membrane</keyword>
<dbReference type="Proteomes" id="UP001499979">
    <property type="component" value="Unassembled WGS sequence"/>
</dbReference>
<proteinExistence type="predicted"/>
<evidence type="ECO:0000313" key="2">
    <source>
        <dbReference type="EMBL" id="GAA1161548.1"/>
    </source>
</evidence>
<dbReference type="Pfam" id="PF11255">
    <property type="entry name" value="DUF3054"/>
    <property type="match status" value="1"/>
</dbReference>
<dbReference type="InterPro" id="IPR021414">
    <property type="entry name" value="DUF3054"/>
</dbReference>
<gene>
    <name evidence="2" type="ORF">GCM10009606_44430</name>
</gene>
<accession>A0ABP4FBM5</accession>
<feature type="transmembrane region" description="Helical" evidence="1">
    <location>
        <begin position="73"/>
        <end position="94"/>
    </location>
</feature>
<protein>
    <recommendedName>
        <fullName evidence="4">DUF3054 domain-containing protein</fullName>
    </recommendedName>
</protein>
<evidence type="ECO:0000313" key="3">
    <source>
        <dbReference type="Proteomes" id="UP001499979"/>
    </source>
</evidence>
<evidence type="ECO:0000256" key="1">
    <source>
        <dbReference type="SAM" id="Phobius"/>
    </source>
</evidence>
<reference evidence="3" key="1">
    <citation type="journal article" date="2019" name="Int. J. Syst. Evol. Microbiol.">
        <title>The Global Catalogue of Microorganisms (GCM) 10K type strain sequencing project: providing services to taxonomists for standard genome sequencing and annotation.</title>
        <authorList>
            <consortium name="The Broad Institute Genomics Platform"/>
            <consortium name="The Broad Institute Genome Sequencing Center for Infectious Disease"/>
            <person name="Wu L."/>
            <person name="Ma J."/>
        </authorList>
    </citation>
    <scope>NUCLEOTIDE SEQUENCE [LARGE SCALE GENOMIC DNA]</scope>
    <source>
        <strain evidence="3">JCM 11813</strain>
    </source>
</reference>
<comment type="caution">
    <text evidence="2">The sequence shown here is derived from an EMBL/GenBank/DDBJ whole genome shotgun (WGS) entry which is preliminary data.</text>
</comment>
<organism evidence="2 3">
    <name type="scientific">Nocardioides aquiterrae</name>
    <dbReference type="NCBI Taxonomy" id="203799"/>
    <lineage>
        <taxon>Bacteria</taxon>
        <taxon>Bacillati</taxon>
        <taxon>Actinomycetota</taxon>
        <taxon>Actinomycetes</taxon>
        <taxon>Propionibacteriales</taxon>
        <taxon>Nocardioidaceae</taxon>
        <taxon>Nocardioides</taxon>
    </lineage>
</organism>
<keyword evidence="1" id="KW-0812">Transmembrane</keyword>
<name>A0ABP4FBM5_9ACTN</name>
<feature type="transmembrane region" description="Helical" evidence="1">
    <location>
        <begin position="12"/>
        <end position="31"/>
    </location>
</feature>
<feature type="transmembrane region" description="Helical" evidence="1">
    <location>
        <begin position="43"/>
        <end position="66"/>
    </location>
</feature>
<keyword evidence="1" id="KW-1133">Transmembrane helix</keyword>
<dbReference type="EMBL" id="BAAAJE010000029">
    <property type="protein sequence ID" value="GAA1161548.1"/>
    <property type="molecule type" value="Genomic_DNA"/>
</dbReference>
<keyword evidence="3" id="KW-1185">Reference proteome</keyword>